<keyword evidence="4" id="KW-0862">Zinc</keyword>
<dbReference type="GO" id="GO:0032259">
    <property type="term" value="P:methylation"/>
    <property type="evidence" value="ECO:0007669"/>
    <property type="project" value="UniProtKB-KW"/>
</dbReference>
<reference evidence="6 7" key="1">
    <citation type="submission" date="2019-08" db="EMBL/GenBank/DDBJ databases">
        <title>Dermacoccus abyssi strain HZAU 226, whole genome Nanopore sequencing project.</title>
        <authorList>
            <person name="Guo A."/>
            <person name="Zhang X."/>
            <person name="Ruan Y."/>
            <person name="Liu W."/>
            <person name="Chen Q."/>
            <person name="Gu L."/>
        </authorList>
    </citation>
    <scope>NUCLEOTIDE SEQUENCE [LARGE SCALE GENOMIC DNA]</scope>
    <source>
        <strain evidence="6 7">HZAU 226</strain>
    </source>
</reference>
<dbReference type="Pfam" id="PF05401">
    <property type="entry name" value="NodS"/>
    <property type="match status" value="1"/>
</dbReference>
<dbReference type="PANTHER" id="PTHR43464">
    <property type="entry name" value="METHYLTRANSFERASE"/>
    <property type="match status" value="1"/>
</dbReference>
<name>A0ABX5Z628_9MICO</name>
<protein>
    <submittedName>
        <fullName evidence="6">Methyltransferase domain-containing protein</fullName>
    </submittedName>
</protein>
<dbReference type="Gene3D" id="3.40.50.10320">
    <property type="entry name" value="LmbE-like"/>
    <property type="match status" value="1"/>
</dbReference>
<accession>A0ABX5Z628</accession>
<dbReference type="Gene3D" id="3.40.50.150">
    <property type="entry name" value="Vaccinia Virus protein VP39"/>
    <property type="match status" value="1"/>
</dbReference>
<dbReference type="GO" id="GO:0008168">
    <property type="term" value="F:methyltransferase activity"/>
    <property type="evidence" value="ECO:0007669"/>
    <property type="project" value="UniProtKB-KW"/>
</dbReference>
<evidence type="ECO:0000256" key="5">
    <source>
        <dbReference type="SAM" id="MobiDB-lite"/>
    </source>
</evidence>
<dbReference type="InterPro" id="IPR029063">
    <property type="entry name" value="SAM-dependent_MTases_sf"/>
</dbReference>
<dbReference type="Pfam" id="PF02585">
    <property type="entry name" value="PIG-L"/>
    <property type="match status" value="1"/>
</dbReference>
<sequence length="569" mass="60471">MRGMPAAPASWSSREPGTSERTWLRGTPWASLGHLDVEALAARYSRVVVVAAHPDDETLAVGAFLAMLADAGLAVDVALVTDGEGSHSAATGLTFEVVREVRRREFDDALGVLLGGALGRVERLALPDGRVADHRAELAAALERVVRVTAAEASTVSDQSPSRAVGCDDAATDVTSTVAPSMTPVRGSGTERVLVVAPAEADAHIDHDTCGAVARDVAAQLGAACVSYPLWWWHWGDPSSVAETVWERSVLTVPDVASLQRKRAAIAAYSSQIGTFARPAAEPAMLDAGVLAHFERLVETLFDPDGALPRVASSDDGRTPAASFDAMFEGSDDPWGVETRWYERRRRALIEAMLPEEHLGRVLDLGCSTGVLTQVLAERADGVVAVDGSAQALARARRRDVDGVDWRHAELPSVLDELADEGQRFDTVVLSEIGYFLDGATLLATLAGIDALLRDDGVVVVANWLHPTRDIPLDGRLVDEQVRLVWPTLARYEDDDVAIVVARPSNGDAPTAATAPVSRDTRAVLRIPSTSANPVYTGDFRPHSSTDGERGIGAVSGESARDDVEGEAS</sequence>
<keyword evidence="7" id="KW-1185">Reference proteome</keyword>
<dbReference type="InterPro" id="IPR008715">
    <property type="entry name" value="SAM-MeTfrase_NodS-like"/>
</dbReference>
<evidence type="ECO:0000256" key="4">
    <source>
        <dbReference type="ARBA" id="ARBA00022833"/>
    </source>
</evidence>
<organism evidence="6 7">
    <name type="scientific">Dermacoccus abyssi</name>
    <dbReference type="NCBI Taxonomy" id="322596"/>
    <lineage>
        <taxon>Bacteria</taxon>
        <taxon>Bacillati</taxon>
        <taxon>Actinomycetota</taxon>
        <taxon>Actinomycetes</taxon>
        <taxon>Micrococcales</taxon>
        <taxon>Dermacoccaceae</taxon>
        <taxon>Dermacoccus</taxon>
    </lineage>
</organism>
<dbReference type="Proteomes" id="UP000323565">
    <property type="component" value="Chromosome"/>
</dbReference>
<feature type="compositionally biased region" description="Polar residues" evidence="5">
    <location>
        <begin position="10"/>
        <end position="21"/>
    </location>
</feature>
<evidence type="ECO:0000313" key="6">
    <source>
        <dbReference type="EMBL" id="QEH92390.1"/>
    </source>
</evidence>
<dbReference type="InterPro" id="IPR024078">
    <property type="entry name" value="LmbE-like_dom_sf"/>
</dbReference>
<evidence type="ECO:0000256" key="2">
    <source>
        <dbReference type="ARBA" id="ARBA00022679"/>
    </source>
</evidence>
<dbReference type="SUPFAM" id="SSF102588">
    <property type="entry name" value="LmbE-like"/>
    <property type="match status" value="1"/>
</dbReference>
<keyword evidence="1 6" id="KW-0489">Methyltransferase</keyword>
<keyword evidence="2" id="KW-0808">Transferase</keyword>
<dbReference type="SUPFAM" id="SSF53335">
    <property type="entry name" value="S-adenosyl-L-methionine-dependent methyltransferases"/>
    <property type="match status" value="1"/>
</dbReference>
<dbReference type="EMBL" id="CP043031">
    <property type="protein sequence ID" value="QEH92390.1"/>
    <property type="molecule type" value="Genomic_DNA"/>
</dbReference>
<dbReference type="InterPro" id="IPR003737">
    <property type="entry name" value="GlcNAc_PI_deacetylase-related"/>
</dbReference>
<evidence type="ECO:0000256" key="1">
    <source>
        <dbReference type="ARBA" id="ARBA00022603"/>
    </source>
</evidence>
<gene>
    <name evidence="6" type="ORF">FV141_01670</name>
</gene>
<feature type="region of interest" description="Disordered" evidence="5">
    <location>
        <begin position="528"/>
        <end position="569"/>
    </location>
</feature>
<proteinExistence type="predicted"/>
<feature type="compositionally biased region" description="Basic and acidic residues" evidence="5">
    <location>
        <begin position="540"/>
        <end position="550"/>
    </location>
</feature>
<evidence type="ECO:0000313" key="7">
    <source>
        <dbReference type="Proteomes" id="UP000323565"/>
    </source>
</evidence>
<dbReference type="CDD" id="cd02440">
    <property type="entry name" value="AdoMet_MTases"/>
    <property type="match status" value="1"/>
</dbReference>
<keyword evidence="3" id="KW-0949">S-adenosyl-L-methionine</keyword>
<evidence type="ECO:0000256" key="3">
    <source>
        <dbReference type="ARBA" id="ARBA00022691"/>
    </source>
</evidence>
<dbReference type="PANTHER" id="PTHR43464:SF19">
    <property type="entry name" value="UBIQUINONE BIOSYNTHESIS O-METHYLTRANSFERASE, MITOCHONDRIAL"/>
    <property type="match status" value="1"/>
</dbReference>
<feature type="region of interest" description="Disordered" evidence="5">
    <location>
        <begin position="1"/>
        <end position="22"/>
    </location>
</feature>